<evidence type="ECO:0000256" key="6">
    <source>
        <dbReference type="PROSITE-ProRule" id="PRU10133"/>
    </source>
</evidence>
<comment type="similarity">
    <text evidence="7">Belongs to the ubiquitin-conjugating enzyme family.</text>
</comment>
<name>A0A183V1D3_TOXCA</name>
<feature type="domain" description="UBC core" evidence="8">
    <location>
        <begin position="13"/>
        <end position="160"/>
    </location>
</feature>
<organism evidence="10 11">
    <name type="scientific">Toxocara canis</name>
    <name type="common">Canine roundworm</name>
    <dbReference type="NCBI Taxonomy" id="6265"/>
    <lineage>
        <taxon>Eukaryota</taxon>
        <taxon>Metazoa</taxon>
        <taxon>Ecdysozoa</taxon>
        <taxon>Nematoda</taxon>
        <taxon>Chromadorea</taxon>
        <taxon>Rhabditida</taxon>
        <taxon>Spirurina</taxon>
        <taxon>Ascaridomorpha</taxon>
        <taxon>Ascaridoidea</taxon>
        <taxon>Toxocaridae</taxon>
        <taxon>Toxocara</taxon>
    </lineage>
</organism>
<dbReference type="EMBL" id="UYWY01022317">
    <property type="protein sequence ID" value="VDM45874.1"/>
    <property type="molecule type" value="Genomic_DNA"/>
</dbReference>
<feature type="active site" description="Glycyl thioester intermediate" evidence="6">
    <location>
        <position position="98"/>
    </location>
</feature>
<dbReference type="Pfam" id="PF00179">
    <property type="entry name" value="UQ_con"/>
    <property type="match status" value="1"/>
</dbReference>
<proteinExistence type="inferred from homology"/>
<keyword evidence="5 7" id="KW-0067">ATP-binding</keyword>
<dbReference type="GO" id="GO:0005524">
    <property type="term" value="F:ATP binding"/>
    <property type="evidence" value="ECO:0007669"/>
    <property type="project" value="UniProtKB-UniRule"/>
</dbReference>
<evidence type="ECO:0000256" key="7">
    <source>
        <dbReference type="RuleBase" id="RU362109"/>
    </source>
</evidence>
<evidence type="ECO:0000259" key="8">
    <source>
        <dbReference type="PROSITE" id="PS50127"/>
    </source>
</evidence>
<keyword evidence="4 7" id="KW-0833">Ubl conjugation pathway</keyword>
<dbReference type="WBParaSite" id="TCNE_0001455301-mRNA-1">
    <property type="protein sequence ID" value="TCNE_0001455301-mRNA-1"/>
    <property type="gene ID" value="TCNE_0001455301"/>
</dbReference>
<evidence type="ECO:0000313" key="10">
    <source>
        <dbReference type="Proteomes" id="UP000050794"/>
    </source>
</evidence>
<keyword evidence="2" id="KW-0808">Transferase</keyword>
<dbReference type="SUPFAM" id="SSF54495">
    <property type="entry name" value="UBC-like"/>
    <property type="match status" value="1"/>
</dbReference>
<dbReference type="InterPro" id="IPR000608">
    <property type="entry name" value="UBC"/>
</dbReference>
<accession>A0A183V1D3</accession>
<dbReference type="InterPro" id="IPR050113">
    <property type="entry name" value="Ub_conjugating_enzyme"/>
</dbReference>
<reference evidence="9 10" key="2">
    <citation type="submission" date="2018-11" db="EMBL/GenBank/DDBJ databases">
        <authorList>
            <consortium name="Pathogen Informatics"/>
        </authorList>
    </citation>
    <scope>NUCLEOTIDE SEQUENCE [LARGE SCALE GENOMIC DNA]</scope>
</reference>
<evidence type="ECO:0000256" key="3">
    <source>
        <dbReference type="ARBA" id="ARBA00022741"/>
    </source>
</evidence>
<reference evidence="11" key="1">
    <citation type="submission" date="2016-06" db="UniProtKB">
        <authorList>
            <consortium name="WormBaseParasite"/>
        </authorList>
    </citation>
    <scope>IDENTIFICATION</scope>
</reference>
<dbReference type="Gene3D" id="3.10.110.10">
    <property type="entry name" value="Ubiquitin Conjugating Enzyme"/>
    <property type="match status" value="1"/>
</dbReference>
<dbReference type="FunFam" id="3.10.110.10:FF:000031">
    <property type="entry name" value="Ubiquitin-conjugating enzyme E2 22"/>
    <property type="match status" value="1"/>
</dbReference>
<dbReference type="AlphaFoldDB" id="A0A183V1D3"/>
<sequence>MMKIEKPQTHSPIVLRYVQKELASFATDPVEGIQVTYDDSNITTIHATIDGPEGTPFEGGRFNVRLFLGREFPGMAPSAYFTTKIFHPNVDPKTGAICVNTLKKDWRPDLGVRHILIVIRCLMIEPNPESALNEEAGLLLQRDYDEYVVRAQLLTDIHARPPDAVVHNLVISSQIPSQRVELQQQLLLRDNTKTDKLIDEFTDKLIN</sequence>
<evidence type="ECO:0000313" key="11">
    <source>
        <dbReference type="WBParaSite" id="TCNE_0001455301-mRNA-1"/>
    </source>
</evidence>
<evidence type="ECO:0000256" key="5">
    <source>
        <dbReference type="ARBA" id="ARBA00022840"/>
    </source>
</evidence>
<dbReference type="GO" id="GO:0032446">
    <property type="term" value="P:protein modification by small protein conjugation"/>
    <property type="evidence" value="ECO:0007669"/>
    <property type="project" value="UniProtKB-ARBA"/>
</dbReference>
<dbReference type="PROSITE" id="PS50127">
    <property type="entry name" value="UBC_2"/>
    <property type="match status" value="1"/>
</dbReference>
<dbReference type="EC" id="2.3.2.23" evidence="1"/>
<evidence type="ECO:0000256" key="2">
    <source>
        <dbReference type="ARBA" id="ARBA00022679"/>
    </source>
</evidence>
<dbReference type="InterPro" id="IPR023313">
    <property type="entry name" value="UBQ-conjugating_AS"/>
</dbReference>
<evidence type="ECO:0000256" key="4">
    <source>
        <dbReference type="ARBA" id="ARBA00022786"/>
    </source>
</evidence>
<keyword evidence="10" id="KW-1185">Reference proteome</keyword>
<dbReference type="InterPro" id="IPR016135">
    <property type="entry name" value="UBQ-conjugating_enzyme/RWD"/>
</dbReference>
<protein>
    <recommendedName>
        <fullName evidence="1">E2 ubiquitin-conjugating enzyme</fullName>
        <ecNumber evidence="1">2.3.2.23</ecNumber>
    </recommendedName>
</protein>
<evidence type="ECO:0000256" key="1">
    <source>
        <dbReference type="ARBA" id="ARBA00012486"/>
    </source>
</evidence>
<dbReference type="GO" id="GO:0061631">
    <property type="term" value="F:ubiquitin conjugating enzyme activity"/>
    <property type="evidence" value="ECO:0007669"/>
    <property type="project" value="UniProtKB-EC"/>
</dbReference>
<gene>
    <name evidence="9" type="ORF">TCNE_LOCUS14553</name>
</gene>
<keyword evidence="3 7" id="KW-0547">Nucleotide-binding</keyword>
<dbReference type="Proteomes" id="UP000050794">
    <property type="component" value="Unassembled WGS sequence"/>
</dbReference>
<dbReference type="SMART" id="SM00212">
    <property type="entry name" value="UBCc"/>
    <property type="match status" value="1"/>
</dbReference>
<dbReference type="PANTHER" id="PTHR24067">
    <property type="entry name" value="UBIQUITIN-CONJUGATING ENZYME E2"/>
    <property type="match status" value="1"/>
</dbReference>
<dbReference type="CDD" id="cd23804">
    <property type="entry name" value="UBCc_UBE2S"/>
    <property type="match status" value="1"/>
</dbReference>
<dbReference type="PROSITE" id="PS00183">
    <property type="entry name" value="UBC_1"/>
    <property type="match status" value="1"/>
</dbReference>
<evidence type="ECO:0000313" key="9">
    <source>
        <dbReference type="EMBL" id="VDM45874.1"/>
    </source>
</evidence>